<dbReference type="InterPro" id="IPR000210">
    <property type="entry name" value="BTB/POZ_dom"/>
</dbReference>
<dbReference type="Pfam" id="PF00651">
    <property type="entry name" value="BTB"/>
    <property type="match status" value="1"/>
</dbReference>
<gene>
    <name evidence="2" type="ORF">EKO04_009229</name>
</gene>
<dbReference type="Gene3D" id="3.30.710.10">
    <property type="entry name" value="Potassium Channel Kv1.1, Chain A"/>
    <property type="match status" value="1"/>
</dbReference>
<reference evidence="2" key="1">
    <citation type="submission" date="2018-12" db="EMBL/GenBank/DDBJ databases">
        <authorList>
            <person name="Syme R.A."/>
            <person name="Farfan-Caceres L."/>
            <person name="Lichtenzveig J."/>
        </authorList>
    </citation>
    <scope>NUCLEOTIDE SEQUENCE</scope>
    <source>
        <strain evidence="2">Al4</strain>
    </source>
</reference>
<dbReference type="Proteomes" id="UP000651452">
    <property type="component" value="Unassembled WGS sequence"/>
</dbReference>
<dbReference type="PANTHER" id="PTHR24410:SF23">
    <property type="entry name" value="BTB DOMAIN-CONTAINING PROTEIN-RELATED"/>
    <property type="match status" value="1"/>
</dbReference>
<dbReference type="InterPro" id="IPR051481">
    <property type="entry name" value="BTB-POZ/Galectin-3-binding"/>
</dbReference>
<dbReference type="AlphaFoldDB" id="A0A8H7IZB3"/>
<organism evidence="2 3">
    <name type="scientific">Ascochyta lentis</name>
    <dbReference type="NCBI Taxonomy" id="205686"/>
    <lineage>
        <taxon>Eukaryota</taxon>
        <taxon>Fungi</taxon>
        <taxon>Dikarya</taxon>
        <taxon>Ascomycota</taxon>
        <taxon>Pezizomycotina</taxon>
        <taxon>Dothideomycetes</taxon>
        <taxon>Pleosporomycetidae</taxon>
        <taxon>Pleosporales</taxon>
        <taxon>Pleosporineae</taxon>
        <taxon>Didymellaceae</taxon>
        <taxon>Ascochyta</taxon>
    </lineage>
</organism>
<dbReference type="InterPro" id="IPR011333">
    <property type="entry name" value="SKP1/BTB/POZ_sf"/>
</dbReference>
<evidence type="ECO:0000313" key="3">
    <source>
        <dbReference type="Proteomes" id="UP000651452"/>
    </source>
</evidence>
<dbReference type="EMBL" id="RZGK01000017">
    <property type="protein sequence ID" value="KAF9692756.1"/>
    <property type="molecule type" value="Genomic_DNA"/>
</dbReference>
<dbReference type="PROSITE" id="PS50097">
    <property type="entry name" value="BTB"/>
    <property type="match status" value="1"/>
</dbReference>
<proteinExistence type="predicted"/>
<keyword evidence="3" id="KW-1185">Reference proteome</keyword>
<accession>A0A8H7IZB3</accession>
<reference evidence="2" key="2">
    <citation type="submission" date="2020-09" db="EMBL/GenBank/DDBJ databases">
        <title>Reference genome assembly for Australian Ascochyta lentis isolate Al4.</title>
        <authorList>
            <person name="Lee R.C."/>
            <person name="Farfan-Caceres L.M."/>
            <person name="Debler J.W."/>
            <person name="Williams A.H."/>
            <person name="Henares B.M."/>
        </authorList>
    </citation>
    <scope>NUCLEOTIDE SEQUENCE</scope>
    <source>
        <strain evidence="2">Al4</strain>
    </source>
</reference>
<evidence type="ECO:0000259" key="1">
    <source>
        <dbReference type="PROSITE" id="PS50097"/>
    </source>
</evidence>
<dbReference type="PANTHER" id="PTHR24410">
    <property type="entry name" value="HL07962P-RELATED"/>
    <property type="match status" value="1"/>
</dbReference>
<comment type="caution">
    <text evidence="2">The sequence shown here is derived from an EMBL/GenBank/DDBJ whole genome shotgun (WGS) entry which is preliminary data.</text>
</comment>
<dbReference type="CDD" id="cd18186">
    <property type="entry name" value="BTB_POZ_ZBTB_KLHL-like"/>
    <property type="match status" value="1"/>
</dbReference>
<feature type="domain" description="BTB" evidence="1">
    <location>
        <begin position="19"/>
        <end position="89"/>
    </location>
</feature>
<name>A0A8H7IZB3_9PLEO</name>
<evidence type="ECO:0000313" key="2">
    <source>
        <dbReference type="EMBL" id="KAF9692756.1"/>
    </source>
</evidence>
<sequence>MAAPVRRSAADLFDNPAFSDVTILQFDGYEELHEYRAHKAVLCMESGFFREAFTEDYREKDSIKIKGDDNLHFELLLKYIYTNHYDTDEIAKLADKDSIERILIPMGICVVATKYMVPAIYEMTSEDVRMLLSTQETDTYTLLRVAIAAHYVQGSKADTPMGKLIVSVILEGQCKFTESVSYEGTLKAYPTFAVDMALVLARNITHRRCPSCSNDFTFRSRIRKEKKQTSVFCSLCKTAVRCVAA</sequence>
<protein>
    <recommendedName>
        <fullName evidence="1">BTB domain-containing protein</fullName>
    </recommendedName>
</protein>
<dbReference type="SUPFAM" id="SSF54695">
    <property type="entry name" value="POZ domain"/>
    <property type="match status" value="1"/>
</dbReference>
<dbReference type="OrthoDB" id="6359816at2759"/>